<feature type="region of interest" description="Disordered" evidence="28">
    <location>
        <begin position="682"/>
        <end position="706"/>
    </location>
</feature>
<keyword evidence="14 27" id="KW-0378">Hydrolase</keyword>
<protein>
    <recommendedName>
        <fullName evidence="7">Initiator protein NS1</fullName>
        <ecNumber evidence="6">3.6.4.12</ecNumber>
    </recommendedName>
    <alternativeName>
        <fullName evidence="24">Non-structural protein 1</fullName>
    </alternativeName>
    <alternativeName>
        <fullName evidence="25">Non-structural protein NS1</fullName>
    </alternativeName>
</protein>
<dbReference type="GO" id="GO:0039693">
    <property type="term" value="P:viral DNA genome replication"/>
    <property type="evidence" value="ECO:0007669"/>
    <property type="project" value="UniProtKB-KW"/>
</dbReference>
<comment type="cofactor">
    <cofactor evidence="1">
        <name>Mg(2+)</name>
        <dbReference type="ChEBI" id="CHEBI:18420"/>
    </cofactor>
</comment>
<keyword evidence="21 27" id="KW-0238">DNA-binding</keyword>
<accession>W8GW80</accession>
<dbReference type="PROSITE" id="PS51206">
    <property type="entry name" value="SF3_HELICASE_1"/>
    <property type="match status" value="1"/>
</dbReference>
<dbReference type="EC" id="3.6.4.12" evidence="6"/>
<keyword evidence="10 27" id="KW-0540">Nuclease</keyword>
<keyword evidence="17" id="KW-0460">Magnesium</keyword>
<feature type="short sequence motif" description="RCR-3" evidence="27">
    <location>
        <begin position="232"/>
        <end position="236"/>
    </location>
</feature>
<evidence type="ECO:0000256" key="1">
    <source>
        <dbReference type="ARBA" id="ARBA00001946"/>
    </source>
</evidence>
<evidence type="ECO:0000256" key="10">
    <source>
        <dbReference type="ARBA" id="ARBA00022722"/>
    </source>
</evidence>
<dbReference type="SUPFAM" id="SSF52540">
    <property type="entry name" value="P-loop containing nucleoside triphosphate hydrolases"/>
    <property type="match status" value="1"/>
</dbReference>
<evidence type="ECO:0000313" key="31">
    <source>
        <dbReference type="EMBL" id="AHK26969.1"/>
    </source>
</evidence>
<name>W8GW80_9VIRU</name>
<evidence type="ECO:0000256" key="19">
    <source>
        <dbReference type="ARBA" id="ARBA00023109"/>
    </source>
</evidence>
<feature type="domain" description="PV NS1-Nuc" evidence="30">
    <location>
        <begin position="28"/>
        <end position="291"/>
    </location>
</feature>
<evidence type="ECO:0000256" key="5">
    <source>
        <dbReference type="ARBA" id="ARBA00011717"/>
    </source>
</evidence>
<dbReference type="GO" id="GO:0003678">
    <property type="term" value="F:DNA helicase activity"/>
    <property type="evidence" value="ECO:0007669"/>
    <property type="project" value="UniProtKB-EC"/>
</dbReference>
<proteinExistence type="inferred from homology"/>
<keyword evidence="23" id="KW-0511">Multifunctional enzyme</keyword>
<evidence type="ECO:0000256" key="18">
    <source>
        <dbReference type="ARBA" id="ARBA00023015"/>
    </source>
</evidence>
<comment type="subcellular location">
    <subcellularLocation>
        <location evidence="3 27">Host nucleus</location>
    </subcellularLocation>
</comment>
<evidence type="ECO:0000256" key="3">
    <source>
        <dbReference type="ARBA" id="ARBA00004147"/>
    </source>
</evidence>
<reference evidence="31" key="2">
    <citation type="journal article" date="2014" name="J. Gen. Virol.">
        <title>High prevalence and genetic diversity of porcine bocaviruses in pigs in the USA, and identification of multiple novel porcine bocaviruses.</title>
        <authorList>
            <person name="Jiang Y.H."/>
            <person name="Xiao C.T."/>
            <person name="Yin S.H."/>
            <person name="Gerber P.F."/>
            <person name="Halbur P.G."/>
            <person name="Opriessnig T."/>
        </authorList>
    </citation>
    <scope>NUCLEOTIDE SEQUENCE</scope>
    <source>
        <strain evidence="31">IA11-2</strain>
    </source>
</reference>
<dbReference type="GO" id="GO:0003677">
    <property type="term" value="F:DNA binding"/>
    <property type="evidence" value="ECO:0007669"/>
    <property type="project" value="UniProtKB-UniRule"/>
</dbReference>
<evidence type="ECO:0000256" key="7">
    <source>
        <dbReference type="ARBA" id="ARBA00020731"/>
    </source>
</evidence>
<evidence type="ECO:0000256" key="13">
    <source>
        <dbReference type="ARBA" id="ARBA00022759"/>
    </source>
</evidence>
<evidence type="ECO:0000256" key="17">
    <source>
        <dbReference type="ARBA" id="ARBA00022842"/>
    </source>
</evidence>
<keyword evidence="12 27" id="KW-0547">Nucleotide-binding</keyword>
<evidence type="ECO:0000256" key="21">
    <source>
        <dbReference type="ARBA" id="ARBA00023125"/>
    </source>
</evidence>
<dbReference type="GO" id="GO:0042025">
    <property type="term" value="C:host cell nucleus"/>
    <property type="evidence" value="ECO:0007669"/>
    <property type="project" value="UniProtKB-SubCell"/>
</dbReference>
<dbReference type="EMBL" id="KF025380">
    <property type="protein sequence ID" value="AHK26969.1"/>
    <property type="molecule type" value="Genomic_DNA"/>
</dbReference>
<dbReference type="GO" id="GO:0006260">
    <property type="term" value="P:DNA replication"/>
    <property type="evidence" value="ECO:0007669"/>
    <property type="project" value="UniProtKB-UniRule"/>
</dbReference>
<evidence type="ECO:0000256" key="24">
    <source>
        <dbReference type="ARBA" id="ARBA00030491"/>
    </source>
</evidence>
<keyword evidence="20 27" id="KW-0190">Covalent protein-DNA linkage</keyword>
<comment type="subunit">
    <text evidence="5">Homooligomer; when bound to DNA.</text>
</comment>
<dbReference type="Gene3D" id="3.40.1310.20">
    <property type="match status" value="1"/>
</dbReference>
<evidence type="ECO:0000256" key="15">
    <source>
        <dbReference type="ARBA" id="ARBA00022806"/>
    </source>
</evidence>
<keyword evidence="22" id="KW-0804">Transcription</keyword>
<keyword evidence="11" id="KW-0479">Metal-binding</keyword>
<keyword evidence="9 27" id="KW-0235">DNA replication</keyword>
<feature type="compositionally biased region" description="Low complexity" evidence="28">
    <location>
        <begin position="694"/>
        <end position="706"/>
    </location>
</feature>
<evidence type="ECO:0000256" key="16">
    <source>
        <dbReference type="ARBA" id="ARBA00022840"/>
    </source>
</evidence>
<keyword evidence="8 27" id="KW-1048">Host nucleus</keyword>
<dbReference type="Gene3D" id="3.40.50.300">
    <property type="entry name" value="P-loop containing nucleotide triphosphate hydrolases"/>
    <property type="match status" value="1"/>
</dbReference>
<evidence type="ECO:0000256" key="27">
    <source>
        <dbReference type="PROSITE-ProRule" id="PRU01366"/>
    </source>
</evidence>
<evidence type="ECO:0000256" key="9">
    <source>
        <dbReference type="ARBA" id="ARBA00022705"/>
    </source>
</evidence>
<evidence type="ECO:0000256" key="25">
    <source>
        <dbReference type="ARBA" id="ARBA00032999"/>
    </source>
</evidence>
<keyword evidence="15" id="KW-0347">Helicase</keyword>
<dbReference type="Pfam" id="PF22419">
    <property type="entry name" value="HBoV_NS1-like_N"/>
    <property type="match status" value="1"/>
</dbReference>
<comment type="similarity">
    <text evidence="4">Belongs to the parvoviruses initiator protein NS1 family.</text>
</comment>
<evidence type="ECO:0000256" key="26">
    <source>
        <dbReference type="ARBA" id="ARBA00047995"/>
    </source>
</evidence>
<sequence>MAAGMASARVGLSDQEWINFWHGAITGFKNPCYTYVIRVDIKDWRVHERAIMDIYSKDLSSMLDEMVDGEKELLLADVNYDWEASLAMKLQNHHSFGQTLCESADMAVKRLFQLKQQNVNPIYSCFTQAEIGDDSMHVHVVCGGDGLTKFNAKKSGFIIAKYFWNTMYELWRHYEGCFSPSNEQYGISVQLRALCDKVKAHQDETVTCLTYRDRHNESHAQRIDASSYITNYLLPKNRMLTTWLGVDVCTPSVARFDTNKTYMCSHIDRQPIVHYLRKGLHDRLVMNSSEDTGEPVHKMARWGDLPQVSENSLARQNTQTRPTKINKKQHLMLDTLQRCEEQFICTKEELTMLHPDIVIMFESTPSGSRTLDEILEMHRVRVTRSYSALGYILKQFPESRFIRPENKVVRLLNIQGYNAIQVGHWVATVLDKKAGKQNTLCFFGPASTGKTNLAKAIAQAVKVYGCVNHLNKSFVFNDCQNKLLCWWEECVMHNDWVEPAKCLMGGTSFRVDRKHKDSAEQPHTPLIISTNHDIYTVVGGNTVSTVHEKPIRDRTVQFNFMKTLPQNFGEISVQDVAEWLGWCAGDFDCTLDGFKKEWDIEHVPNSFPLAVYCDGHLQDFVLYAQGPCCRCGGYLPHTTTSDGDWSEPATGKTRCLRMETPSGEGRDRLMILFYISEPAPAPSTPAKVTATQGTQTDPEPEPSTTEIPSELLDWIDWSSQPTNESKILRYQISQQEQSLLSLLDDPGEGPSTRGDEQIYNREGAWNVFVGADGTGDQTGVLVTVDRVLREGEEGALEPELWLSCGESLEEPREG</sequence>
<evidence type="ECO:0000256" key="11">
    <source>
        <dbReference type="ARBA" id="ARBA00022723"/>
    </source>
</evidence>
<evidence type="ECO:0000256" key="2">
    <source>
        <dbReference type="ARBA" id="ARBA00002892"/>
    </source>
</evidence>
<dbReference type="GO" id="GO:0046872">
    <property type="term" value="F:metal ion binding"/>
    <property type="evidence" value="ECO:0007669"/>
    <property type="project" value="UniProtKB-KW"/>
</dbReference>
<feature type="domain" description="SF3 helicase" evidence="29">
    <location>
        <begin position="406"/>
        <end position="573"/>
    </location>
</feature>
<dbReference type="InterPro" id="IPR027417">
    <property type="entry name" value="P-loop_NTPase"/>
</dbReference>
<dbReference type="Pfam" id="PF01057">
    <property type="entry name" value="Parvo_NS1"/>
    <property type="match status" value="1"/>
</dbReference>
<dbReference type="GO" id="GO:0016787">
    <property type="term" value="F:hydrolase activity"/>
    <property type="evidence" value="ECO:0007669"/>
    <property type="project" value="UniProtKB-KW"/>
</dbReference>
<comment type="function">
    <text evidence="2">Multifunctional protein which displays endonuclease and helicase activities required for initiating and directing viral DNA replication. Also plays a role in viral packaging and transactivation of several promoters. Binds site-specifically to 2-3 approximate tandem copies within the origins of replication (Ori), unwinds this hairpin region and nicks one DNA strand thereby initiating the rolling circle replication (RCR). Becomes covalently attached to the 5' end of the nick and provides a 3'OH for priming DNA synthesis. The helicase activity unwinds DNA in a 3'-5' direction on the longer strand. Participates in the transcriptional regulation of several promoters.</text>
</comment>
<evidence type="ECO:0000256" key="14">
    <source>
        <dbReference type="ARBA" id="ARBA00022801"/>
    </source>
</evidence>
<evidence type="ECO:0000256" key="28">
    <source>
        <dbReference type="SAM" id="MobiDB-lite"/>
    </source>
</evidence>
<keyword evidence="19" id="KW-1194">Viral DNA replication</keyword>
<evidence type="ECO:0000259" key="29">
    <source>
        <dbReference type="PROSITE" id="PS51206"/>
    </source>
</evidence>
<evidence type="ECO:0000256" key="20">
    <source>
        <dbReference type="ARBA" id="ARBA00023124"/>
    </source>
</evidence>
<comment type="catalytic activity">
    <reaction evidence="26">
        <text>ATP + H2O = ADP + phosphate + H(+)</text>
        <dbReference type="Rhea" id="RHEA:13065"/>
        <dbReference type="ChEBI" id="CHEBI:15377"/>
        <dbReference type="ChEBI" id="CHEBI:15378"/>
        <dbReference type="ChEBI" id="CHEBI:30616"/>
        <dbReference type="ChEBI" id="CHEBI:43474"/>
        <dbReference type="ChEBI" id="CHEBI:456216"/>
        <dbReference type="EC" id="3.6.4.12"/>
    </reaction>
</comment>
<evidence type="ECO:0000256" key="22">
    <source>
        <dbReference type="ARBA" id="ARBA00023163"/>
    </source>
</evidence>
<dbReference type="InterPro" id="IPR049901">
    <property type="entry name" value="PV_NS1-NUC"/>
</dbReference>
<keyword evidence="18" id="KW-0805">Transcription regulation</keyword>
<evidence type="ECO:0000256" key="23">
    <source>
        <dbReference type="ARBA" id="ARBA00023268"/>
    </source>
</evidence>
<feature type="short sequence motif" description="RCR-2" evidence="27">
    <location>
        <begin position="137"/>
        <end position="139"/>
    </location>
</feature>
<feature type="active site" description="For nuclease activity" evidence="27">
    <location>
        <position position="232"/>
    </location>
</feature>
<evidence type="ECO:0000259" key="30">
    <source>
        <dbReference type="PROSITE" id="PS52022"/>
    </source>
</evidence>
<evidence type="ECO:0000256" key="6">
    <source>
        <dbReference type="ARBA" id="ARBA00012551"/>
    </source>
</evidence>
<dbReference type="GO" id="GO:0005524">
    <property type="term" value="F:ATP binding"/>
    <property type="evidence" value="ECO:0007669"/>
    <property type="project" value="UniProtKB-KW"/>
</dbReference>
<keyword evidence="16" id="KW-0067">ATP-binding</keyword>
<evidence type="ECO:0000256" key="4">
    <source>
        <dbReference type="ARBA" id="ARBA00009826"/>
    </source>
</evidence>
<dbReference type="InterPro" id="IPR054766">
    <property type="entry name" value="BoV_NS1-like_N"/>
</dbReference>
<dbReference type="PROSITE" id="PS52022">
    <property type="entry name" value="PV_NS1_NUC"/>
    <property type="match status" value="1"/>
</dbReference>
<evidence type="ECO:0000256" key="12">
    <source>
        <dbReference type="ARBA" id="ARBA00022741"/>
    </source>
</evidence>
<evidence type="ECO:0000256" key="8">
    <source>
        <dbReference type="ARBA" id="ARBA00022562"/>
    </source>
</evidence>
<dbReference type="InterPro" id="IPR014015">
    <property type="entry name" value="Helicase_SF3_DNA-vir"/>
</dbReference>
<keyword evidence="13 27" id="KW-0255">Endonuclease</keyword>
<dbReference type="GO" id="GO:0004519">
    <property type="term" value="F:endonuclease activity"/>
    <property type="evidence" value="ECO:0007669"/>
    <property type="project" value="UniProtKB-UniRule"/>
</dbReference>
<organism evidence="31">
    <name type="scientific">Porcine bocavirus 3</name>
    <dbReference type="NCBI Taxonomy" id="1084715"/>
    <lineage>
        <taxon>Viruses</taxon>
        <taxon>Monodnaviria</taxon>
        <taxon>Shotokuvirae</taxon>
        <taxon>Cossaviricota</taxon>
        <taxon>Quintoviricetes</taxon>
        <taxon>Piccovirales</taxon>
        <taxon>Parvoviridae</taxon>
        <taxon>Parvovirinae</taxon>
        <taxon>Bocaparvovirus</taxon>
        <taxon>Bocaparvovirus ungulate5</taxon>
    </lineage>
</organism>
<dbReference type="InterPro" id="IPR001257">
    <property type="entry name" value="Parvovirus_NS1_helicase"/>
</dbReference>
<reference evidence="31" key="1">
    <citation type="submission" date="2013-05" db="EMBL/GenBank/DDBJ databases">
        <authorList>
            <person name="Jiang Y."/>
            <person name="Opriessnig T."/>
        </authorList>
    </citation>
    <scope>NUCLEOTIDE SEQUENCE</scope>
    <source>
        <strain evidence="31">IA11-2</strain>
    </source>
</reference>